<protein>
    <recommendedName>
        <fullName evidence="1">Heterokaryon incompatibility domain-containing protein</fullName>
    </recommendedName>
</protein>
<organism evidence="3 4">
    <name type="scientific">Magnaporthiopsis poae (strain ATCC 64411 / 73-15)</name>
    <name type="common">Kentucky bluegrass fungus</name>
    <name type="synonym">Magnaporthe poae</name>
    <dbReference type="NCBI Taxonomy" id="644358"/>
    <lineage>
        <taxon>Eukaryota</taxon>
        <taxon>Fungi</taxon>
        <taxon>Dikarya</taxon>
        <taxon>Ascomycota</taxon>
        <taxon>Pezizomycotina</taxon>
        <taxon>Sordariomycetes</taxon>
        <taxon>Sordariomycetidae</taxon>
        <taxon>Magnaporthales</taxon>
        <taxon>Magnaporthaceae</taxon>
        <taxon>Magnaporthiopsis</taxon>
    </lineage>
</organism>
<name>A0A0C4E000_MAGP6</name>
<dbReference type="EMBL" id="ADBL01001356">
    <property type="status" value="NOT_ANNOTATED_CDS"/>
    <property type="molecule type" value="Genomic_DNA"/>
</dbReference>
<reference evidence="3" key="5">
    <citation type="submission" date="2015-06" db="UniProtKB">
        <authorList>
            <consortium name="EnsemblFungi"/>
        </authorList>
    </citation>
    <scope>IDENTIFICATION</scope>
    <source>
        <strain evidence="3">ATCC 64411</strain>
    </source>
</reference>
<keyword evidence="4" id="KW-1185">Reference proteome</keyword>
<evidence type="ECO:0000259" key="1">
    <source>
        <dbReference type="Pfam" id="PF06985"/>
    </source>
</evidence>
<dbReference type="STRING" id="644358.A0A0C4E000"/>
<reference evidence="3" key="4">
    <citation type="journal article" date="2015" name="G3 (Bethesda)">
        <title>Genome sequences of three phytopathogenic species of the Magnaporthaceae family of fungi.</title>
        <authorList>
            <person name="Okagaki L.H."/>
            <person name="Nunes C.C."/>
            <person name="Sailsbery J."/>
            <person name="Clay B."/>
            <person name="Brown D."/>
            <person name="John T."/>
            <person name="Oh Y."/>
            <person name="Young N."/>
            <person name="Fitzgerald M."/>
            <person name="Haas B.J."/>
            <person name="Zeng Q."/>
            <person name="Young S."/>
            <person name="Adiconis X."/>
            <person name="Fan L."/>
            <person name="Levin J.Z."/>
            <person name="Mitchell T.K."/>
            <person name="Okubara P.A."/>
            <person name="Farman M.L."/>
            <person name="Kohn L.M."/>
            <person name="Birren B."/>
            <person name="Ma L.-J."/>
            <person name="Dean R.A."/>
        </authorList>
    </citation>
    <scope>NUCLEOTIDE SEQUENCE</scope>
    <source>
        <strain evidence="3">ATCC 64411 / 73-15</strain>
    </source>
</reference>
<feature type="domain" description="Heterokaryon incompatibility" evidence="1">
    <location>
        <begin position="69"/>
        <end position="145"/>
    </location>
</feature>
<dbReference type="OrthoDB" id="5135333at2759"/>
<gene>
    <name evidence="2" type="ORF">MAPG_05663</name>
</gene>
<reference evidence="2" key="3">
    <citation type="submission" date="2011-03" db="EMBL/GenBank/DDBJ databases">
        <title>Annotation of Magnaporthe poae ATCC 64411.</title>
        <authorList>
            <person name="Ma L.-J."/>
            <person name="Dead R."/>
            <person name="Young S.K."/>
            <person name="Zeng Q."/>
            <person name="Gargeya S."/>
            <person name="Fitzgerald M."/>
            <person name="Haas B."/>
            <person name="Abouelleil A."/>
            <person name="Alvarado L."/>
            <person name="Arachchi H.M."/>
            <person name="Berlin A."/>
            <person name="Brown A."/>
            <person name="Chapman S.B."/>
            <person name="Chen Z."/>
            <person name="Dunbar C."/>
            <person name="Freedman E."/>
            <person name="Gearin G."/>
            <person name="Gellesch M."/>
            <person name="Goldberg J."/>
            <person name="Griggs A."/>
            <person name="Gujja S."/>
            <person name="Heiman D."/>
            <person name="Howarth C."/>
            <person name="Larson L."/>
            <person name="Lui A."/>
            <person name="MacDonald P.J.P."/>
            <person name="Mehta T."/>
            <person name="Montmayeur A."/>
            <person name="Murphy C."/>
            <person name="Neiman D."/>
            <person name="Pearson M."/>
            <person name="Priest M."/>
            <person name="Roberts A."/>
            <person name="Saif S."/>
            <person name="Shea T."/>
            <person name="Shenoy N."/>
            <person name="Sisk P."/>
            <person name="Stolte C."/>
            <person name="Sykes S."/>
            <person name="Yandava C."/>
            <person name="Wortman J."/>
            <person name="Nusbaum C."/>
            <person name="Birren B."/>
        </authorList>
    </citation>
    <scope>NUCLEOTIDE SEQUENCE</scope>
    <source>
        <strain evidence="2">ATCC 64411</strain>
    </source>
</reference>
<dbReference type="PANTHER" id="PTHR33112:SF12">
    <property type="entry name" value="HETEROKARYON INCOMPATIBILITY DOMAIN-CONTAINING PROTEIN"/>
    <property type="match status" value="1"/>
</dbReference>
<dbReference type="VEuPathDB" id="FungiDB:MAPG_05663"/>
<evidence type="ECO:0000313" key="2">
    <source>
        <dbReference type="EMBL" id="KLU86651.1"/>
    </source>
</evidence>
<proteinExistence type="predicted"/>
<dbReference type="AlphaFoldDB" id="A0A0C4E000"/>
<evidence type="ECO:0000313" key="3">
    <source>
        <dbReference type="EnsemblFungi" id="MAPG_05663T0"/>
    </source>
</evidence>
<dbReference type="EnsemblFungi" id="MAPG_05663T0">
    <property type="protein sequence ID" value="MAPG_05663T0"/>
    <property type="gene ID" value="MAPG_05663"/>
</dbReference>
<dbReference type="InterPro" id="IPR010730">
    <property type="entry name" value="HET"/>
</dbReference>
<evidence type="ECO:0000313" key="4">
    <source>
        <dbReference type="Proteomes" id="UP000011715"/>
    </source>
</evidence>
<reference evidence="2" key="2">
    <citation type="submission" date="2010-05" db="EMBL/GenBank/DDBJ databases">
        <title>The Genome Sequence of Magnaporthe poae strain ATCC 64411.</title>
        <authorList>
            <consortium name="The Broad Institute Genome Sequencing Platform"/>
            <consortium name="Broad Institute Genome Sequencing Center for Infectious Disease"/>
            <person name="Ma L.-J."/>
            <person name="Dead R."/>
            <person name="Young S."/>
            <person name="Zeng Q."/>
            <person name="Koehrsen M."/>
            <person name="Alvarado L."/>
            <person name="Berlin A."/>
            <person name="Chapman S.B."/>
            <person name="Chen Z."/>
            <person name="Freedman E."/>
            <person name="Gellesch M."/>
            <person name="Goldberg J."/>
            <person name="Griggs A."/>
            <person name="Gujja S."/>
            <person name="Heilman E.R."/>
            <person name="Heiman D."/>
            <person name="Hepburn T."/>
            <person name="Howarth C."/>
            <person name="Jen D."/>
            <person name="Larson L."/>
            <person name="Mehta T."/>
            <person name="Neiman D."/>
            <person name="Pearson M."/>
            <person name="Roberts A."/>
            <person name="Saif S."/>
            <person name="Shea T."/>
            <person name="Shenoy N."/>
            <person name="Sisk P."/>
            <person name="Stolte C."/>
            <person name="Sykes S."/>
            <person name="Walk T."/>
            <person name="White J."/>
            <person name="Yandava C."/>
            <person name="Haas B."/>
            <person name="Nusbaum C."/>
            <person name="Birren B."/>
        </authorList>
    </citation>
    <scope>NUCLEOTIDE SEQUENCE</scope>
    <source>
        <strain evidence="2">ATCC 64411</strain>
    </source>
</reference>
<sequence>MPACPLAKALRSQVSCCKYGGSSFHTDRGRGLERFIIAEIEVLPNGGTRPEASAHPFRLIDVADESLMRRSEKIHSTIRDAIEPTWRIGKRYLRVDTLCIVQDDPDDKTRLIGRMEDIFDTAPVTVVATAGIDVDAGLRDLSPRAGHLIAPITIAPLPHGTGNDDDLNISPHLAIIPLPALPVRRGAKSRWNSSGWKFQEQSLSRRILYFTADEVCSNCAQLQRREGYDYGD</sequence>
<dbReference type="PANTHER" id="PTHR33112">
    <property type="entry name" value="DOMAIN PROTEIN, PUTATIVE-RELATED"/>
    <property type="match status" value="1"/>
</dbReference>
<dbReference type="Pfam" id="PF06985">
    <property type="entry name" value="HET"/>
    <property type="match status" value="1"/>
</dbReference>
<reference evidence="4" key="1">
    <citation type="submission" date="2010-05" db="EMBL/GenBank/DDBJ databases">
        <title>The genome sequence of Magnaporthe poae strain ATCC 64411.</title>
        <authorList>
            <person name="Ma L.-J."/>
            <person name="Dead R."/>
            <person name="Young S."/>
            <person name="Zeng Q."/>
            <person name="Koehrsen M."/>
            <person name="Alvarado L."/>
            <person name="Berlin A."/>
            <person name="Chapman S.B."/>
            <person name="Chen Z."/>
            <person name="Freedman E."/>
            <person name="Gellesch M."/>
            <person name="Goldberg J."/>
            <person name="Griggs A."/>
            <person name="Gujja S."/>
            <person name="Heilman E.R."/>
            <person name="Heiman D."/>
            <person name="Hepburn T."/>
            <person name="Howarth C."/>
            <person name="Jen D."/>
            <person name="Larson L."/>
            <person name="Mehta T."/>
            <person name="Neiman D."/>
            <person name="Pearson M."/>
            <person name="Roberts A."/>
            <person name="Saif S."/>
            <person name="Shea T."/>
            <person name="Shenoy N."/>
            <person name="Sisk P."/>
            <person name="Stolte C."/>
            <person name="Sykes S."/>
            <person name="Walk T."/>
            <person name="White J."/>
            <person name="Yandava C."/>
            <person name="Haas B."/>
            <person name="Nusbaum C."/>
            <person name="Birren B."/>
        </authorList>
    </citation>
    <scope>NUCLEOTIDE SEQUENCE [LARGE SCALE GENOMIC DNA]</scope>
    <source>
        <strain evidence="4">ATCC 64411 / 73-15</strain>
    </source>
</reference>
<accession>A0A0C4E000</accession>
<dbReference type="Proteomes" id="UP000011715">
    <property type="component" value="Unassembled WGS sequence"/>
</dbReference>
<dbReference type="EMBL" id="GL876969">
    <property type="protein sequence ID" value="KLU86651.1"/>
    <property type="molecule type" value="Genomic_DNA"/>
</dbReference>